<comment type="subunit">
    <text evidence="12">Homo- and heterotetramers.</text>
</comment>
<feature type="binding site" evidence="12">
    <location>
        <begin position="119"/>
        <end position="122"/>
    </location>
    <ligand>
        <name>ATP</name>
        <dbReference type="ChEBI" id="CHEBI:30616"/>
    </ligand>
</feature>
<feature type="binding site" evidence="12">
    <location>
        <position position="293"/>
    </location>
    <ligand>
        <name>substrate</name>
        <note>ligand shared between dimeric partners</note>
    </ligand>
</feature>
<keyword evidence="6 12" id="KW-0547">Nucleotide-binding</keyword>
<comment type="catalytic activity">
    <reaction evidence="11 12 13">
        <text>beta-D-fructose 6-phosphate + ATP = beta-D-fructose 1,6-bisphosphate + ADP + H(+)</text>
        <dbReference type="Rhea" id="RHEA:16109"/>
        <dbReference type="ChEBI" id="CHEBI:15378"/>
        <dbReference type="ChEBI" id="CHEBI:30616"/>
        <dbReference type="ChEBI" id="CHEBI:32966"/>
        <dbReference type="ChEBI" id="CHEBI:57634"/>
        <dbReference type="ChEBI" id="CHEBI:456216"/>
        <dbReference type="EC" id="2.7.1.11"/>
    </reaction>
</comment>
<dbReference type="SMR" id="A0A9Q9XUK9"/>
<dbReference type="NCBIfam" id="TIGR02478">
    <property type="entry name" value="6PF1K_euk"/>
    <property type="match status" value="1"/>
</dbReference>
<sequence length="786" mass="86149">MAQTDKKFFENLTGAGKAIAVLTSGGDAQGMNAAVRAVVRMGIYVGAKVYFVHEGYQGMVDGGDNIKEATWESVSSMLQMGGTVIGSARCKDFRTREGRLKAAHNLVQRGITNLCVIGGDGSLTGANLFREEWSGLLAELVQQGLIDEEASQKYSALHIVGMVGSIDNDFCGTDMTIGTDSALHRIIEVVDAIMTTAQSHQRTFVLEVMGRHCGYLALVSALACGADWVLIPEMPPEDGWEEKMCQKLSATRSRGSRLNIIIVAEGAIDRHGKAITSSIVKDLVVQRLGFDTRVTILGHVQRGGTPSAFDRILASRMGVEAVLALLETTANTAACVVSLCGNQSVRLPLMECVQMTQEVQKAMDGKRFEEAVRLRGRSFENNLKTYKLLAHRKPESELPHSNFNVAVLNVGAPAAGMNAAVRSAVRVGISEGHKMFAVSDGFEGFYKGQIKEIKWADVGGWTGQGGSLLGTKRTLPAKHIDKIAEQMRKYNINALLVIGGFEVYECLLQLCEARSSYEEFCVPLCMLPATISNNVPGTDLSIGADTALNAIVETCDRIKQSASGTKRRVFIIETMGGYCGYLASVGGLAAGADAAYIFEEPFDIRDLQSNVEHLTEKMKTGIQRGLVLRNENSNENYTTDFIYQLYSEEGRGVFDCRKNVLGHMQQGGAPSPFDRNFGTKIAAKAMQWITKKLNESYRKGRVFANTEDSACLLGMRRRAMVFQPVVQLKDETDFVHRIPKEQWWLKLRPLMKILAKYKTSYDISDSGQLEHVVLRRPKESEAMAAI</sequence>
<dbReference type="GO" id="GO:0061621">
    <property type="term" value="P:canonical glycolysis"/>
    <property type="evidence" value="ECO:0007669"/>
    <property type="project" value="TreeGrafter"/>
</dbReference>
<keyword evidence="4 12" id="KW-0808">Transferase</keyword>
<feature type="binding site" evidence="12">
    <location>
        <position position="202"/>
    </location>
    <ligand>
        <name>substrate</name>
        <note>ligand shared between dimeric partners</note>
    </ligand>
</feature>
<dbReference type="InterPro" id="IPR000023">
    <property type="entry name" value="Phosphofructokinase_dom"/>
</dbReference>
<evidence type="ECO:0000256" key="4">
    <source>
        <dbReference type="ARBA" id="ARBA00022679"/>
    </source>
</evidence>
<feature type="binding site" description="in other chain" evidence="12">
    <location>
        <position position="631"/>
    </location>
    <ligand>
        <name>beta-D-fructose 2,6-bisphosphate</name>
        <dbReference type="ChEBI" id="CHEBI:58579"/>
        <note>allosteric activator; ligand shared between dimeric partners</note>
    </ligand>
</feature>
<evidence type="ECO:0000256" key="5">
    <source>
        <dbReference type="ARBA" id="ARBA00022723"/>
    </source>
</evidence>
<dbReference type="InterPro" id="IPR009161">
    <property type="entry name" value="6-Pfructokinase_euk"/>
</dbReference>
<dbReference type="GO" id="GO:0070095">
    <property type="term" value="F:fructose-6-phosphate binding"/>
    <property type="evidence" value="ECO:0007669"/>
    <property type="project" value="TreeGrafter"/>
</dbReference>
<comment type="activity regulation">
    <text evidence="12">Allosterically activated by ADP, AMP, or fructose 2,6-bisphosphate, and allosterically inhibited by ATP or citrate.</text>
</comment>
<accession>A0A9Q9XUK9</accession>
<comment type="similarity">
    <text evidence="13">Belongs to the phosphofructokinase type A (PFKA) family. ATP-dependent PFK group I subfamily. Eukaryotic two domain clade "E" sub-subfamily.</text>
</comment>
<evidence type="ECO:0000256" key="1">
    <source>
        <dbReference type="ARBA" id="ARBA00001946"/>
    </source>
</evidence>
<evidence type="ECO:0000256" key="9">
    <source>
        <dbReference type="ARBA" id="ARBA00022842"/>
    </source>
</evidence>
<name>A0A9Q9XUK9_CYPCA</name>
<dbReference type="GO" id="GO:0046872">
    <property type="term" value="F:metal ion binding"/>
    <property type="evidence" value="ECO:0007669"/>
    <property type="project" value="UniProtKB-KW"/>
</dbReference>
<dbReference type="Proteomes" id="UP001155660">
    <property type="component" value="Chromosome B24"/>
</dbReference>
<keyword evidence="10 12" id="KW-0324">Glycolysis</keyword>
<evidence type="ECO:0000256" key="11">
    <source>
        <dbReference type="ARBA" id="ARBA00048070"/>
    </source>
</evidence>
<feature type="region of interest" description="C-terminal regulatory PFK domain 2" evidence="12">
    <location>
        <begin position="404"/>
        <end position="786"/>
    </location>
</feature>
<dbReference type="GO" id="GO:0016208">
    <property type="term" value="F:AMP binding"/>
    <property type="evidence" value="ECO:0007669"/>
    <property type="project" value="TreeGrafter"/>
</dbReference>
<dbReference type="GO" id="GO:0006002">
    <property type="term" value="P:fructose 6-phosphate metabolic process"/>
    <property type="evidence" value="ECO:0007669"/>
    <property type="project" value="TreeGrafter"/>
</dbReference>
<feature type="binding site" description="in other chain" evidence="12">
    <location>
        <begin position="209"/>
        <end position="211"/>
    </location>
    <ligand>
        <name>substrate</name>
        <note>ligand shared between dimeric partners</note>
    </ligand>
</feature>
<keyword evidence="5 12" id="KW-0479">Metal-binding</keyword>
<dbReference type="GO" id="GO:0005524">
    <property type="term" value="F:ATP binding"/>
    <property type="evidence" value="ECO:0007669"/>
    <property type="project" value="UniProtKB-KW"/>
</dbReference>
<evidence type="ECO:0000259" key="14">
    <source>
        <dbReference type="Pfam" id="PF00365"/>
    </source>
</evidence>
<feature type="binding site" description="in other chain" evidence="12">
    <location>
        <begin position="165"/>
        <end position="167"/>
    </location>
    <ligand>
        <name>substrate</name>
        <note>ligand shared between dimeric partners</note>
    </ligand>
</feature>
<evidence type="ECO:0000256" key="2">
    <source>
        <dbReference type="ARBA" id="ARBA00022490"/>
    </source>
</evidence>
<keyword evidence="2 12" id="KW-0963">Cytoplasm</keyword>
<dbReference type="GO" id="GO:0030388">
    <property type="term" value="P:fructose 1,6-bisphosphate metabolic process"/>
    <property type="evidence" value="ECO:0007669"/>
    <property type="project" value="TreeGrafter"/>
</dbReference>
<evidence type="ECO:0000313" key="15">
    <source>
        <dbReference type="RefSeq" id="XP_042608282.1"/>
    </source>
</evidence>
<evidence type="ECO:0000256" key="12">
    <source>
        <dbReference type="HAMAP-Rule" id="MF_03184"/>
    </source>
</evidence>
<keyword evidence="9 12" id="KW-0460">Magnesium</keyword>
<feature type="binding site" description="in other chain" evidence="12">
    <location>
        <begin position="663"/>
        <end position="666"/>
    </location>
    <ligand>
        <name>beta-D-fructose 2,6-bisphosphate</name>
        <dbReference type="ChEBI" id="CHEBI:58579"/>
        <note>allosteric activator; ligand shared between dimeric partners</note>
    </ligand>
</feature>
<feature type="binding site" description="in other chain" evidence="12">
    <location>
        <position position="473"/>
    </location>
    <ligand>
        <name>beta-D-fructose 2,6-bisphosphate</name>
        <dbReference type="ChEBI" id="CHEBI:58579"/>
        <note>allosteric activator; ligand shared between dimeric partners</note>
    </ligand>
</feature>
<dbReference type="EC" id="2.7.1.11" evidence="12"/>
<comment type="function">
    <text evidence="12">Catalyzes the phosphorylation of D-fructose 6-phosphate to fructose 1,6-bisphosphate by ATP, the first committing step of glycolysis.</text>
</comment>
<gene>
    <name evidence="15" type="primary">LOC109077541</name>
</gene>
<dbReference type="FunFam" id="3.40.50.450:FF:000064">
    <property type="entry name" value="Phosphofructokinase, platelet b"/>
    <property type="match status" value="1"/>
</dbReference>
<feature type="domain" description="Phosphofructokinase" evidence="14">
    <location>
        <begin position="404"/>
        <end position="689"/>
    </location>
</feature>
<dbReference type="FunFam" id="3.40.50.460:FF:000003">
    <property type="entry name" value="ATP-dependent 6-phosphofructokinase"/>
    <property type="match status" value="1"/>
</dbReference>
<comment type="subcellular location">
    <subcellularLocation>
        <location evidence="12">Cytoplasm</location>
    </subcellularLocation>
</comment>
<feature type="domain" description="Phosphofructokinase" evidence="14">
    <location>
        <begin position="19"/>
        <end position="324"/>
    </location>
</feature>
<dbReference type="GO" id="GO:0042802">
    <property type="term" value="F:identical protein binding"/>
    <property type="evidence" value="ECO:0007669"/>
    <property type="project" value="TreeGrafter"/>
</dbReference>
<dbReference type="InterPro" id="IPR015912">
    <property type="entry name" value="Phosphofructokinase_CS"/>
</dbReference>
<feature type="binding site" description="in other chain" evidence="12">
    <location>
        <begin position="299"/>
        <end position="302"/>
    </location>
    <ligand>
        <name>substrate</name>
        <note>ligand shared between dimeric partners</note>
    </ligand>
</feature>
<comment type="similarity">
    <text evidence="12">Belongs to the phosphofructokinase type A (PFKA) family. ATP-dependent PFK group I subfamily. Eukaryotic two domain clade 'E' sub-subfamily.</text>
</comment>
<keyword evidence="7 12" id="KW-0418">Kinase</keyword>
<feature type="binding site" description="in other chain" evidence="12">
    <location>
        <position position="737"/>
    </location>
    <ligand>
        <name>beta-D-fructose 2,6-bisphosphate</name>
        <dbReference type="ChEBI" id="CHEBI:58579"/>
        <note>allosteric activator; ligand shared between dimeric partners</note>
    </ligand>
</feature>
<comment type="caution">
    <text evidence="12">Lacks conserved residue(s) required for the propagation of feature annotation.</text>
</comment>
<dbReference type="PANTHER" id="PTHR13697">
    <property type="entry name" value="PHOSPHOFRUCTOKINASE"/>
    <property type="match status" value="1"/>
</dbReference>
<dbReference type="RefSeq" id="XP_042608282.1">
    <property type="nucleotide sequence ID" value="XM_042752348.1"/>
</dbReference>
<dbReference type="PROSITE" id="PS00433">
    <property type="entry name" value="PHOSPHOFRUCTOKINASE"/>
    <property type="match status" value="2"/>
</dbReference>
<feature type="active site" description="Proton acceptor" evidence="12">
    <location>
        <position position="167"/>
    </location>
</feature>
<dbReference type="FunFam" id="3.40.50.450:FF:000043">
    <property type="entry name" value="ATP-dependent 6-phosphofructokinase, platelet type"/>
    <property type="match status" value="1"/>
</dbReference>
<protein>
    <recommendedName>
        <fullName evidence="12">ATP-dependent 6-phosphofructokinase</fullName>
        <shortName evidence="12">ATP-PFK</shortName>
        <shortName evidence="12">Phosphofructokinase</shortName>
        <ecNumber evidence="12">2.7.1.11</ecNumber>
    </recommendedName>
    <alternativeName>
        <fullName evidence="12">Phosphohexokinase</fullName>
    </alternativeName>
</protein>
<dbReference type="FunFam" id="3.40.50.460:FF:000001">
    <property type="entry name" value="ATP-dependent 6-phosphofructokinase"/>
    <property type="match status" value="1"/>
</dbReference>
<comment type="pathway">
    <text evidence="12 13">Carbohydrate degradation; glycolysis; D-glyceraldehyde 3-phosphate and glycerone phosphate from D-glucose: step 3/4.</text>
</comment>
<keyword evidence="3 12" id="KW-0021">Allosteric enzyme</keyword>
<feature type="binding site" evidence="12">
    <location>
        <position position="120"/>
    </location>
    <ligand>
        <name>Mg(2+)</name>
        <dbReference type="ChEBI" id="CHEBI:18420"/>
        <note>catalytic</note>
    </ligand>
</feature>
<dbReference type="InterPro" id="IPR041914">
    <property type="entry name" value="PFK_vert-type"/>
</dbReference>
<feature type="binding site" evidence="12">
    <location>
        <position position="26"/>
    </location>
    <ligand>
        <name>ATP</name>
        <dbReference type="ChEBI" id="CHEBI:30616"/>
    </ligand>
</feature>
<dbReference type="PIRSF" id="PIRSF000533">
    <property type="entry name" value="ATP_PFK_euk"/>
    <property type="match status" value="1"/>
</dbReference>
<proteinExistence type="inferred from homology"/>
<feature type="binding site" evidence="12">
    <location>
        <position position="568"/>
    </location>
    <ligand>
        <name>beta-D-fructose 2,6-bisphosphate</name>
        <dbReference type="ChEBI" id="CHEBI:58579"/>
        <note>allosteric activator; ligand shared between dimeric partners</note>
    </ligand>
</feature>
<feature type="region of interest" description="N-terminal catalytic PFK domain 1" evidence="12">
    <location>
        <begin position="1"/>
        <end position="391"/>
    </location>
</feature>
<dbReference type="HAMAP" id="MF_03184">
    <property type="entry name" value="Phosphofructokinase_I_E"/>
    <property type="match status" value="1"/>
</dbReference>
<feature type="binding site" description="in other chain" evidence="12">
    <location>
        <begin position="575"/>
        <end position="577"/>
    </location>
    <ligand>
        <name>beta-D-fructose 2,6-bisphosphate</name>
        <dbReference type="ChEBI" id="CHEBI:58579"/>
        <note>allosteric activator; ligand shared between dimeric partners</note>
    </ligand>
</feature>
<dbReference type="CDD" id="cd00764">
    <property type="entry name" value="Eukaryotic_PFK"/>
    <property type="match status" value="1"/>
</dbReference>
<dbReference type="GeneID" id="109077541"/>
<feature type="binding site" evidence="12">
    <location>
        <begin position="89"/>
        <end position="90"/>
    </location>
    <ligand>
        <name>ATP</name>
        <dbReference type="ChEBI" id="CHEBI:30616"/>
    </ligand>
</feature>
<dbReference type="AlphaFoldDB" id="A0A9Q9XUK9"/>
<evidence type="ECO:0000256" key="13">
    <source>
        <dbReference type="PIRNR" id="PIRNR000533"/>
    </source>
</evidence>
<comment type="cofactor">
    <cofactor evidence="1 12">
        <name>Mg(2+)</name>
        <dbReference type="ChEBI" id="CHEBI:18420"/>
    </cofactor>
</comment>
<dbReference type="Pfam" id="PF00365">
    <property type="entry name" value="PFK"/>
    <property type="match status" value="2"/>
</dbReference>
<evidence type="ECO:0000256" key="8">
    <source>
        <dbReference type="ARBA" id="ARBA00022840"/>
    </source>
</evidence>
<dbReference type="PANTHER" id="PTHR13697:SF5">
    <property type="entry name" value="ATP-DEPENDENT 6-PHOSPHOFRUCTOKINASE, PLATELET TYPE"/>
    <property type="match status" value="1"/>
</dbReference>
<dbReference type="GO" id="GO:0005945">
    <property type="term" value="C:6-phosphofructokinase complex"/>
    <property type="evidence" value="ECO:0007669"/>
    <property type="project" value="TreeGrafter"/>
</dbReference>
<feature type="binding site" description="in other chain" evidence="12">
    <location>
        <begin position="530"/>
        <end position="534"/>
    </location>
    <ligand>
        <name>beta-D-fructose 2,6-bisphosphate</name>
        <dbReference type="ChEBI" id="CHEBI:58579"/>
        <note>allosteric activator; ligand shared between dimeric partners</note>
    </ligand>
</feature>
<dbReference type="GO" id="GO:0016020">
    <property type="term" value="C:membrane"/>
    <property type="evidence" value="ECO:0007669"/>
    <property type="project" value="TreeGrafter"/>
</dbReference>
<evidence type="ECO:0000256" key="3">
    <source>
        <dbReference type="ARBA" id="ARBA00022533"/>
    </source>
</evidence>
<feature type="binding site" evidence="12">
    <location>
        <position position="657"/>
    </location>
    <ligand>
        <name>beta-D-fructose 2,6-bisphosphate</name>
        <dbReference type="ChEBI" id="CHEBI:58579"/>
        <note>allosteric activator; ligand shared between dimeric partners</note>
    </ligand>
</feature>
<evidence type="ECO:0000256" key="10">
    <source>
        <dbReference type="ARBA" id="ARBA00023152"/>
    </source>
</evidence>
<feature type="binding site" description="in other chain" evidence="12">
    <location>
        <position position="265"/>
    </location>
    <ligand>
        <name>substrate</name>
        <note>ligand shared between dimeric partners</note>
    </ligand>
</feature>
<keyword evidence="8 12" id="KW-0067">ATP-binding</keyword>
<evidence type="ECO:0000256" key="7">
    <source>
        <dbReference type="ARBA" id="ARBA00022777"/>
    </source>
</evidence>
<dbReference type="GO" id="GO:0003872">
    <property type="term" value="F:6-phosphofructokinase activity"/>
    <property type="evidence" value="ECO:0007669"/>
    <property type="project" value="UniProtKB-UniRule"/>
</dbReference>
<reference evidence="15" key="1">
    <citation type="submission" date="2025-08" db="UniProtKB">
        <authorList>
            <consortium name="RefSeq"/>
        </authorList>
    </citation>
    <scope>IDENTIFICATION</scope>
    <source>
        <tissue evidence="15">Muscle</tissue>
    </source>
</reference>
<dbReference type="GO" id="GO:0048029">
    <property type="term" value="F:monosaccharide binding"/>
    <property type="evidence" value="ECO:0007669"/>
    <property type="project" value="TreeGrafter"/>
</dbReference>
<evidence type="ECO:0000256" key="6">
    <source>
        <dbReference type="ARBA" id="ARBA00022741"/>
    </source>
</evidence>
<organism evidence="15">
    <name type="scientific">Cyprinus carpio</name>
    <name type="common">Common carp</name>
    <dbReference type="NCBI Taxonomy" id="7962"/>
    <lineage>
        <taxon>Eukaryota</taxon>
        <taxon>Metazoa</taxon>
        <taxon>Chordata</taxon>
        <taxon>Craniata</taxon>
        <taxon>Vertebrata</taxon>
        <taxon>Euteleostomi</taxon>
        <taxon>Actinopterygii</taxon>
        <taxon>Neopterygii</taxon>
        <taxon>Teleostei</taxon>
        <taxon>Ostariophysi</taxon>
        <taxon>Cypriniformes</taxon>
        <taxon>Cyprinidae</taxon>
        <taxon>Cyprininae</taxon>
        <taxon>Cyprinus</taxon>
    </lineage>
</organism>